<accession>A0A9D1MND3</accession>
<feature type="non-terminal residue" evidence="3">
    <location>
        <position position="1"/>
    </location>
</feature>
<comment type="caution">
    <text evidence="3">The sequence shown here is derived from an EMBL/GenBank/DDBJ whole genome shotgun (WGS) entry which is preliminary data.</text>
</comment>
<evidence type="ECO:0000256" key="1">
    <source>
        <dbReference type="SAM" id="Coils"/>
    </source>
</evidence>
<feature type="transmembrane region" description="Helical" evidence="2">
    <location>
        <begin position="3348"/>
        <end position="3373"/>
    </location>
</feature>
<evidence type="ECO:0000256" key="2">
    <source>
        <dbReference type="SAM" id="Phobius"/>
    </source>
</evidence>
<feature type="coiled-coil region" evidence="1">
    <location>
        <begin position="255"/>
        <end position="282"/>
    </location>
</feature>
<name>A0A9D1MND3_9FIRM</name>
<feature type="coiled-coil region" evidence="1">
    <location>
        <begin position="3297"/>
        <end position="3324"/>
    </location>
</feature>
<evidence type="ECO:0000313" key="3">
    <source>
        <dbReference type="EMBL" id="HIU63301.1"/>
    </source>
</evidence>
<sequence length="3385" mass="362425">HADDYDVVVDALTGTGVKNYVVSEVVVGTQFSVTPRPLTSTLPAVNGFIYGDAVAPTVGTPVFAGWASGDSLHSSEIKYYLSETDDEYTYDVRFGAGTYYVHAVPTAVNAPGSVNGVKNYKVNYNDPLFEVEKRDAYVSFDYDPSLTYTYKADLYDDFEALELINGASGDTVDDVLFAAYSDPERKNKVDALNAGTYYPGATSETLSANYNILGVRDKNGNEWATFVIGRATVSLSLDELTLVYNGAERDFDLKNVTISSDVESLQDELDGLKEKLVFLFNNSSVKPQDAATYNVTVNLPQQLNYNAATASLTGGLVIEQLGIVIDASDTTVTYNGAVIPEIGFTVAAVDGADVSSLPEGWADKLAISVAYEKDGSPVTSLRNVGTYSVTYTYDGNTGNFKSASKTITYKVDPMILTVMLSNNEVTYNKDIYKPDYKITEGSIISGDIVNITYTATKDDVAVDGNIIDAGDYMLTFDVDNANYELKPGSEEQALTISPFTLTAQGLNTTVLYNATATSIDDYISQINYEVLDADGSVIGKEALDVTVEILDEDGSPVQSVSADGGTYQAKLTVTKSGEFDNGNYQADEPTTYTIYIYKIALRSSLTGSVTFGTDYTLNGILYAAAGQATQDLEVGENGAVVMVDSVDLADVESINIIKAVLSLSGSDLIGTPATGNATFDGGAQASAVFNGNVFTDITKPVNAGTYTLTVTLTVEAAYADGTTSYPDNKRTVEISAPFTWTVDPYEIKVKPGQLNKYYTEAITVDDIMGTDDNTGVVGIDKDYKSFVTAVSAAIGDGKSYVNAGEYDYDLVLNTNEPGYFNYTLPDVTTGKINVQQLTVQVSAADAKVEYGNAVTLSSAEVRIFKGDPESGEDVTESVAGLNLSAQYPYSLTTDYKIGDPVNDYVIKAQPGSVTENFAFLPEDGTLKVTQRSIRIKLDNIEMVYGTASLPEITFTLESGSLYGSDVMTLETSSLKITAGSSAEEVVAESDYDRIDANTYSYTFENITLSNDNYVLTAKTSGVLTVTPYQIASVEWIDPAAALTYRGEAFSSKELHTIAAQTMDNGDVVTFGVNYGGEVRSAGIYTAIATVASVKNGEVGVAAGNYDVSHVATRSLTVGKASLTLAGVDNVGTMSVESVYNASAQALDPSRLVFTFGDATYNADRDGALGLTLSYAQGGVSATPEHAGSYDVTVVLSSSNANFTPASFSGVAFVITCWELTAEEFKENVSVNIPENLKYTSSAQGATLSFTNKLADENIAYTLNYYVLGEDGAMATDSSAPVNAASYAVKVTIKTADVSYVSAESEGTLVIAPNDSIDLNGFVTADAGAGENAKYYTGGPLYPNVEATISGLRGAAAEIIVTDNSAFEFTFFVRDENGTEISFAENTVKVADPAGQKTAVTPDYYYVRVTFNPGGQFDSNYAADITLDLVLEGGSPLVFQITTGSMLIRVNSGSTAEYNGLSGFNGRDVIYKDEDGLWRINTEIITFVGVDLASMTNLISELKVGDITIDVAVYFGNHEQTGVPLYSTLYTWKWLRNGGAEDGRSEPTKTVYTRPIMEDVQLTTEVTANVQTKGPVNGIYDFGYSDGLSTATYLISVSVDNTVNGSYYSPAQTVKYDENGQIVTDDNDDPVYVDGPHTASGGVNIAPAETQFELFYTSDFYQSGADMLENGYKELNELMEKAEGVPVELLDEWLSGAHFFIRGAQIAPEAFANAPVLGSAVGTDGAYMVSNAGVSGIIGGNGYGGNVESANYSVGGYYYERISTGNLHITITDSEGNVVYTDDTGSQNGGITDAGTYRISITFDGMPGKYSAYSYSCDFVQQKAEYHIVVSETAGANLTVEFGTEFDVSGLQDQLEIELETGENAVVTGSYDAFVTAFENFKDGDQSALDGFIKLVGTSGGGATEYSGYKTPVGDYYIYYVYESVNDNLEVIMETSDSRIVVTPAKPELLLKTDGSSEYYADEKIIADSAYRAGYDWTDDLLSQVMLGLKYKDTEGAPVGEYYASNALAVSEVQYRVSAESGWGMLTGSSIGAVGQYRISFVSTDDNLVGEAPYSLTFTVTKISATAYIINIDELNGQQYTGAQFALDSFFEVRDDATGEVVPAAALAGTPKFNIYTQFDEDANDGAGAPVESSKVEFVRDAGTYYIAVSVTGSANYNVTASEFVTITIEKADLRVRFAGESYSAVYNRASGNTVGNIYTYELNGRSITPSGVTEIYYLRGAADQTAVQEFVAAYLAALEGNEALTITQWLEENAETYAGYEFTSVNGTNAATDVGTYYPIVVYGGDTNFNKSARLIDNGVYPEFVITPAALRVEMVYNVNYEITYGDSIDDDITGNDVVSQYATLLWNEQVGVGSDGQPVYSTIGNIDDFSAATGANIALSLINRNVYAPGNAAGTYSSAFQLNVELTYDEGEYNNFELIYTPDFLDLTVAKKSVDVKIGDVAVELGKSGQKALVAGGVKFNGVYNGSSFGTLELVVGDDFVFGIKGEGYDDTVVEAGSGKYGVLTVTMSGTLAEGGAMIAGSYSSSVDFALNNANYTIDLYDGASKLTTLGSIDGTPYSVPVSLDVAKAVLRVDFDVLTYKWLSETYREDVNAGSGEHQGWWEYATMYTGRNFRRNERLLIQSGYYNGSEWVPYGVYDQQVKLGDIINATELGIVVTDGESGMLAAAGEYSFHLAISSTNYEFERADKSRSSAIDVNITISPSEALEVNLNLDPEGADADLFTKNNDGVWEREFDGMTIKARTIMGNYLEVYRYEIPQGANALTGEVQLKRTTLGDATDGVFAKGVKVTLAGDKAVGGSIIYAGDYTLIVNVNMDNMAERTEVAKLKITPAQAESVDAEISNRSKSSMTYNGSSIVPSFDFKITVEEKLSGVTHTQKVNSYSVRVIKDGEELFTYAVEGGVVNMTDEQRAMLANAGVYTFKLIVDSATMPNLEDGATFYSEDVKITIVARDISDSSIRWSYRDSFDFKSANGEAVAVTKEGINFIAYYNRDTLLEVGTDYELAFVDEAGNYTEEGGKYTGEYHFKVTGKGNFEGTIEGTYYIGASVGPTEAPAALTYGADNKITVKLAVNSLAPGSADIINDIHLAFDAAAIRLVDEGNRTVSQLRFESQSTEGGTFIVVFGGVGAVNAGTYYLDLSFSCEYEDITSGGEINTDVSGRDVCEVTVQPASAAAVADSVNAVLTEVNSNNATFVIDGKANGYEYSIDGTTWVKAYKGENTVTGLTPSEHYTIIFRMNDSNYVGSDGETEVKLDVQLSVDTTTNVDDILAQAQELADSFSSTGFGRYVELMDDLNSVSVADREARAEEIEEALAAIEEARSEYMADLQAAIDSAVDTAEKATGKGIGVSAVGTAAVVGGAAMPAALGIGFIFAAARKRKSKEEDLND</sequence>
<dbReference type="EMBL" id="DVNJ01000031">
    <property type="protein sequence ID" value="HIU63301.1"/>
    <property type="molecule type" value="Genomic_DNA"/>
</dbReference>
<gene>
    <name evidence="3" type="ORF">IAB07_06000</name>
</gene>
<keyword evidence="1" id="KW-0175">Coiled coil</keyword>
<reference evidence="3" key="2">
    <citation type="journal article" date="2021" name="PeerJ">
        <title>Extensive microbial diversity within the chicken gut microbiome revealed by metagenomics and culture.</title>
        <authorList>
            <person name="Gilroy R."/>
            <person name="Ravi A."/>
            <person name="Getino M."/>
            <person name="Pursley I."/>
            <person name="Horton D.L."/>
            <person name="Alikhan N.F."/>
            <person name="Baker D."/>
            <person name="Gharbi K."/>
            <person name="Hall N."/>
            <person name="Watson M."/>
            <person name="Adriaenssens E.M."/>
            <person name="Foster-Nyarko E."/>
            <person name="Jarju S."/>
            <person name="Secka A."/>
            <person name="Antonio M."/>
            <person name="Oren A."/>
            <person name="Chaudhuri R.R."/>
            <person name="La Ragione R."/>
            <person name="Hildebrand F."/>
            <person name="Pallen M.J."/>
        </authorList>
    </citation>
    <scope>NUCLEOTIDE SEQUENCE</scope>
    <source>
        <strain evidence="3">9366</strain>
    </source>
</reference>
<keyword evidence="2" id="KW-0472">Membrane</keyword>
<protein>
    <submittedName>
        <fullName evidence="3">Uncharacterized protein</fullName>
    </submittedName>
</protein>
<reference evidence="3" key="1">
    <citation type="submission" date="2020-10" db="EMBL/GenBank/DDBJ databases">
        <authorList>
            <person name="Gilroy R."/>
        </authorList>
    </citation>
    <scope>NUCLEOTIDE SEQUENCE</scope>
    <source>
        <strain evidence="3">9366</strain>
    </source>
</reference>
<evidence type="ECO:0000313" key="4">
    <source>
        <dbReference type="Proteomes" id="UP000824145"/>
    </source>
</evidence>
<dbReference type="Proteomes" id="UP000824145">
    <property type="component" value="Unassembled WGS sequence"/>
</dbReference>
<organism evidence="3 4">
    <name type="scientific">Candidatus Caccalectryoclostridium excrementigallinarum</name>
    <dbReference type="NCBI Taxonomy" id="2840710"/>
    <lineage>
        <taxon>Bacteria</taxon>
        <taxon>Bacillati</taxon>
        <taxon>Bacillota</taxon>
        <taxon>Clostridia</taxon>
        <taxon>Christensenellales</taxon>
        <taxon>Christensenellaceae</taxon>
        <taxon>Christensenellaceae incertae sedis</taxon>
        <taxon>Candidatus Caccalectryoclostridium</taxon>
    </lineage>
</organism>
<keyword evidence="2" id="KW-0812">Transmembrane</keyword>
<keyword evidence="2" id="KW-1133">Transmembrane helix</keyword>
<proteinExistence type="predicted"/>